<keyword evidence="1 4" id="KW-0808">Transferase</keyword>
<dbReference type="PANTHER" id="PTHR24421">
    <property type="entry name" value="NITRATE/NITRITE SENSOR PROTEIN NARX-RELATED"/>
    <property type="match status" value="1"/>
</dbReference>
<dbReference type="EC" id="2.7.13.3" evidence="4"/>
<sequence length="146" mass="15972">MRTLLFELRPAVFKEAKLADLLKHLVQAISVRSEIPIMLQASGEEILPVEVQTALYRITQEALNNVIKHANPSQASVTLTVRPGSANLIVSDDGCGFDLAEVSPDHFGLSIMKERAASINATLELKSKPGLGTQIIVNWQDPPFKE</sequence>
<dbReference type="Pfam" id="PF02518">
    <property type="entry name" value="HATPase_c"/>
    <property type="match status" value="1"/>
</dbReference>
<evidence type="ECO:0000256" key="1">
    <source>
        <dbReference type="ARBA" id="ARBA00022679"/>
    </source>
</evidence>
<organism evidence="4">
    <name type="scientific">bioreactor metagenome</name>
    <dbReference type="NCBI Taxonomy" id="1076179"/>
    <lineage>
        <taxon>unclassified sequences</taxon>
        <taxon>metagenomes</taxon>
        <taxon>ecological metagenomes</taxon>
    </lineage>
</organism>
<dbReference type="AlphaFoldDB" id="A0A645DPS3"/>
<comment type="caution">
    <text evidence="4">The sequence shown here is derived from an EMBL/GenBank/DDBJ whole genome shotgun (WGS) entry which is preliminary data.</text>
</comment>
<evidence type="ECO:0000256" key="2">
    <source>
        <dbReference type="ARBA" id="ARBA00022777"/>
    </source>
</evidence>
<dbReference type="GO" id="GO:0004673">
    <property type="term" value="F:protein histidine kinase activity"/>
    <property type="evidence" value="ECO:0007669"/>
    <property type="project" value="UniProtKB-EC"/>
</dbReference>
<dbReference type="EMBL" id="VSSQ01038536">
    <property type="protein sequence ID" value="MPM91490.1"/>
    <property type="molecule type" value="Genomic_DNA"/>
</dbReference>
<proteinExistence type="predicted"/>
<accession>A0A645DPS3</accession>
<name>A0A645DPS3_9ZZZZ</name>
<reference evidence="4" key="1">
    <citation type="submission" date="2019-08" db="EMBL/GenBank/DDBJ databases">
        <authorList>
            <person name="Kucharzyk K."/>
            <person name="Murdoch R.W."/>
            <person name="Higgins S."/>
            <person name="Loffler F."/>
        </authorList>
    </citation>
    <scope>NUCLEOTIDE SEQUENCE</scope>
</reference>
<dbReference type="PROSITE" id="PS50109">
    <property type="entry name" value="HIS_KIN"/>
    <property type="match status" value="1"/>
</dbReference>
<evidence type="ECO:0000313" key="4">
    <source>
        <dbReference type="EMBL" id="MPM91490.1"/>
    </source>
</evidence>
<dbReference type="InterPro" id="IPR003594">
    <property type="entry name" value="HATPase_dom"/>
</dbReference>
<dbReference type="GO" id="GO:0000160">
    <property type="term" value="P:phosphorelay signal transduction system"/>
    <property type="evidence" value="ECO:0007669"/>
    <property type="project" value="UniProtKB-KW"/>
</dbReference>
<dbReference type="InterPro" id="IPR036890">
    <property type="entry name" value="HATPase_C_sf"/>
</dbReference>
<dbReference type="SUPFAM" id="SSF55874">
    <property type="entry name" value="ATPase domain of HSP90 chaperone/DNA topoisomerase II/histidine kinase"/>
    <property type="match status" value="1"/>
</dbReference>
<keyword evidence="2 4" id="KW-0418">Kinase</keyword>
<dbReference type="InterPro" id="IPR050482">
    <property type="entry name" value="Sensor_HK_TwoCompSys"/>
</dbReference>
<evidence type="ECO:0000259" key="3">
    <source>
        <dbReference type="PROSITE" id="PS50109"/>
    </source>
</evidence>
<feature type="domain" description="Histidine kinase" evidence="3">
    <location>
        <begin position="1"/>
        <end position="143"/>
    </location>
</feature>
<dbReference type="SMART" id="SM00387">
    <property type="entry name" value="HATPase_c"/>
    <property type="match status" value="1"/>
</dbReference>
<dbReference type="Gene3D" id="3.30.565.10">
    <property type="entry name" value="Histidine kinase-like ATPase, C-terminal domain"/>
    <property type="match status" value="1"/>
</dbReference>
<dbReference type="CDD" id="cd16917">
    <property type="entry name" value="HATPase_UhpB-NarQ-NarX-like"/>
    <property type="match status" value="1"/>
</dbReference>
<protein>
    <submittedName>
        <fullName evidence="4">Sensor histidine kinase LiaS</fullName>
        <ecNumber evidence="4">2.7.13.3</ecNumber>
    </submittedName>
</protein>
<dbReference type="InterPro" id="IPR005467">
    <property type="entry name" value="His_kinase_dom"/>
</dbReference>
<gene>
    <name evidence="4" type="primary">liaS_7</name>
    <name evidence="4" type="ORF">SDC9_138621</name>
</gene>